<dbReference type="Pfam" id="PF01965">
    <property type="entry name" value="DJ-1_PfpI"/>
    <property type="match status" value="1"/>
</dbReference>
<name>A0A401J8Y4_SPHXE</name>
<keyword evidence="3" id="KW-0804">Transcription</keyword>
<evidence type="ECO:0000313" key="6">
    <source>
        <dbReference type="Proteomes" id="UP000290975"/>
    </source>
</evidence>
<dbReference type="AlphaFoldDB" id="A0A401J8Y4"/>
<evidence type="ECO:0000256" key="3">
    <source>
        <dbReference type="ARBA" id="ARBA00023163"/>
    </source>
</evidence>
<dbReference type="InterPro" id="IPR029062">
    <property type="entry name" value="Class_I_gatase-like"/>
</dbReference>
<dbReference type="PANTHER" id="PTHR43130:SF3">
    <property type="entry name" value="HTH-TYPE TRANSCRIPTIONAL REGULATOR RV1931C"/>
    <property type="match status" value="1"/>
</dbReference>
<organism evidence="5 6">
    <name type="scientific">Sphingobium xenophagum</name>
    <dbReference type="NCBI Taxonomy" id="121428"/>
    <lineage>
        <taxon>Bacteria</taxon>
        <taxon>Pseudomonadati</taxon>
        <taxon>Pseudomonadota</taxon>
        <taxon>Alphaproteobacteria</taxon>
        <taxon>Sphingomonadales</taxon>
        <taxon>Sphingomonadaceae</taxon>
        <taxon>Sphingobium</taxon>
    </lineage>
</organism>
<comment type="caution">
    <text evidence="5">The sequence shown here is derived from an EMBL/GenBank/DDBJ whole genome shotgun (WGS) entry which is preliminary data.</text>
</comment>
<dbReference type="InterPro" id="IPR002818">
    <property type="entry name" value="DJ-1/PfpI"/>
</dbReference>
<evidence type="ECO:0000259" key="4">
    <source>
        <dbReference type="PROSITE" id="PS01124"/>
    </source>
</evidence>
<keyword evidence="6" id="KW-1185">Reference proteome</keyword>
<dbReference type="InterPro" id="IPR020449">
    <property type="entry name" value="Tscrpt_reg_AraC-type_HTH"/>
</dbReference>
<dbReference type="InterPro" id="IPR018060">
    <property type="entry name" value="HTH_AraC"/>
</dbReference>
<dbReference type="GO" id="GO:0043565">
    <property type="term" value="F:sequence-specific DNA binding"/>
    <property type="evidence" value="ECO:0007669"/>
    <property type="project" value="InterPro"/>
</dbReference>
<keyword evidence="2" id="KW-0238">DNA-binding</keyword>
<dbReference type="CDD" id="cd03138">
    <property type="entry name" value="GATase1_AraC_2"/>
    <property type="match status" value="1"/>
</dbReference>
<dbReference type="PROSITE" id="PS01124">
    <property type="entry name" value="HTH_ARAC_FAMILY_2"/>
    <property type="match status" value="1"/>
</dbReference>
<evidence type="ECO:0000256" key="2">
    <source>
        <dbReference type="ARBA" id="ARBA00023125"/>
    </source>
</evidence>
<sequence length="357" mass="38784">MIIPFKRWKGGLDSAGAGMLILALTTFTRAITTMPDKLLPVEIGILLYPGVQAASVLGITDFLTFADRRARAADGADEPALRISHWQEGDAGPERVFDSAPSCGNAQPTVLLLPPALDGPATAETSAPFVAFLRDRHAAGVVLGSVCAGAFVLAETGLLAGRRATTHWGAADAFRQRFPNVKLDADRLLIDESDILTAGGVMAWTDLCLRLIDRFLGSAVMLDTARSFLCDPPGREQRYYSDFAPRLDHGDGAVLKVQHWLQATGGTDARLSSLAAIGGLEKRTLLRRFLKATGLTTTDYCQRLRVANAQELLRSSVLPIDRIAWEVGYADTSSFRRLFTRIVGLTPGEYRLRFRGR</sequence>
<dbReference type="InterPro" id="IPR009057">
    <property type="entry name" value="Homeodomain-like_sf"/>
</dbReference>
<dbReference type="SUPFAM" id="SSF52317">
    <property type="entry name" value="Class I glutamine amidotransferase-like"/>
    <property type="match status" value="1"/>
</dbReference>
<dbReference type="InterPro" id="IPR018062">
    <property type="entry name" value="HTH_AraC-typ_CS"/>
</dbReference>
<dbReference type="EMBL" id="BBQY01000079">
    <property type="protein sequence ID" value="GBH33146.1"/>
    <property type="molecule type" value="Genomic_DNA"/>
</dbReference>
<gene>
    <name evidence="5" type="ORF">MBESOW_P4284</name>
</gene>
<protein>
    <recommendedName>
        <fullName evidence="4">HTH araC/xylS-type domain-containing protein</fullName>
    </recommendedName>
</protein>
<dbReference type="SMART" id="SM00342">
    <property type="entry name" value="HTH_ARAC"/>
    <property type="match status" value="1"/>
</dbReference>
<dbReference type="Gene3D" id="1.10.10.60">
    <property type="entry name" value="Homeodomain-like"/>
    <property type="match status" value="2"/>
</dbReference>
<keyword evidence="1" id="KW-0805">Transcription regulation</keyword>
<dbReference type="Gene3D" id="3.40.50.880">
    <property type="match status" value="1"/>
</dbReference>
<dbReference type="PANTHER" id="PTHR43130">
    <property type="entry name" value="ARAC-FAMILY TRANSCRIPTIONAL REGULATOR"/>
    <property type="match status" value="1"/>
</dbReference>
<dbReference type="PROSITE" id="PS00041">
    <property type="entry name" value="HTH_ARAC_FAMILY_1"/>
    <property type="match status" value="1"/>
</dbReference>
<evidence type="ECO:0000313" key="5">
    <source>
        <dbReference type="EMBL" id="GBH33146.1"/>
    </source>
</evidence>
<reference evidence="5 6" key="1">
    <citation type="submission" date="2014-12" db="EMBL/GenBank/DDBJ databases">
        <title>Whole genome sequencing of Sphingobium xenophagum OW59.</title>
        <authorList>
            <person name="Ohta Y."/>
            <person name="Nishi S."/>
            <person name="Hatada Y."/>
        </authorList>
    </citation>
    <scope>NUCLEOTIDE SEQUENCE [LARGE SCALE GENOMIC DNA]</scope>
    <source>
        <strain evidence="5 6">OW59</strain>
    </source>
</reference>
<dbReference type="Proteomes" id="UP000290975">
    <property type="component" value="Unassembled WGS sequence"/>
</dbReference>
<dbReference type="InterPro" id="IPR052158">
    <property type="entry name" value="INH-QAR"/>
</dbReference>
<dbReference type="SUPFAM" id="SSF46689">
    <property type="entry name" value="Homeodomain-like"/>
    <property type="match status" value="2"/>
</dbReference>
<dbReference type="GO" id="GO:0003700">
    <property type="term" value="F:DNA-binding transcription factor activity"/>
    <property type="evidence" value="ECO:0007669"/>
    <property type="project" value="InterPro"/>
</dbReference>
<proteinExistence type="predicted"/>
<dbReference type="Pfam" id="PF12833">
    <property type="entry name" value="HTH_18"/>
    <property type="match status" value="1"/>
</dbReference>
<dbReference type="PRINTS" id="PR00032">
    <property type="entry name" value="HTHARAC"/>
</dbReference>
<accession>A0A401J8Y4</accession>
<feature type="domain" description="HTH araC/xylS-type" evidence="4">
    <location>
        <begin position="255"/>
        <end position="353"/>
    </location>
</feature>
<evidence type="ECO:0000256" key="1">
    <source>
        <dbReference type="ARBA" id="ARBA00023015"/>
    </source>
</evidence>